<comment type="caution">
    <text evidence="11">The sequence shown here is derived from an EMBL/GenBank/DDBJ whole genome shotgun (WGS) entry which is preliminary data.</text>
</comment>
<dbReference type="InterPro" id="IPR020841">
    <property type="entry name" value="PKS_Beta-ketoAc_synthase_dom"/>
</dbReference>
<dbReference type="Gene3D" id="3.40.366.10">
    <property type="entry name" value="Malonyl-Coenzyme A Acyl Carrier Protein, domain 2"/>
    <property type="match status" value="2"/>
</dbReference>
<dbReference type="Pfam" id="PF16073">
    <property type="entry name" value="SAT"/>
    <property type="match status" value="1"/>
</dbReference>
<dbReference type="InterPro" id="IPR013217">
    <property type="entry name" value="Methyltransf_12"/>
</dbReference>
<dbReference type="GO" id="GO:0031177">
    <property type="term" value="F:phosphopantetheine binding"/>
    <property type="evidence" value="ECO:0007669"/>
    <property type="project" value="InterPro"/>
</dbReference>
<proteinExistence type="predicted"/>
<dbReference type="Pfam" id="PF18558">
    <property type="entry name" value="HTH_51"/>
    <property type="match status" value="1"/>
</dbReference>
<dbReference type="InterPro" id="IPR016036">
    <property type="entry name" value="Malonyl_transacylase_ACP-bd"/>
</dbReference>
<accession>A0A4S8SHS4</accession>
<feature type="domain" description="Carrier" evidence="8">
    <location>
        <begin position="1627"/>
        <end position="1701"/>
    </location>
</feature>
<evidence type="ECO:0000256" key="1">
    <source>
        <dbReference type="ARBA" id="ARBA00022450"/>
    </source>
</evidence>
<dbReference type="InterPro" id="IPR014030">
    <property type="entry name" value="Ketoacyl_synth_N"/>
</dbReference>
<evidence type="ECO:0000313" key="12">
    <source>
        <dbReference type="Proteomes" id="UP000304951"/>
    </source>
</evidence>
<dbReference type="SMART" id="SM01294">
    <property type="entry name" value="PKS_PP_betabranch"/>
    <property type="match status" value="1"/>
</dbReference>
<dbReference type="InterPro" id="IPR041068">
    <property type="entry name" value="HTH_51"/>
</dbReference>
<evidence type="ECO:0000256" key="5">
    <source>
        <dbReference type="ARBA" id="ARBA00023315"/>
    </source>
</evidence>
<feature type="domain" description="Carrier" evidence="8">
    <location>
        <begin position="1734"/>
        <end position="1808"/>
    </location>
</feature>
<dbReference type="Pfam" id="PF00109">
    <property type="entry name" value="ketoacyl-synt"/>
    <property type="match status" value="1"/>
</dbReference>
<dbReference type="EMBL" id="QZAF01000208">
    <property type="protein sequence ID" value="THV70256.1"/>
    <property type="molecule type" value="Genomic_DNA"/>
</dbReference>
<evidence type="ECO:0000259" key="8">
    <source>
        <dbReference type="PROSITE" id="PS50075"/>
    </source>
</evidence>
<dbReference type="InterPro" id="IPR049900">
    <property type="entry name" value="PKS_mFAS_DH"/>
</dbReference>
<dbReference type="Proteomes" id="UP000304951">
    <property type="component" value="Unassembled WGS sequence"/>
</dbReference>
<dbReference type="InterPro" id="IPR009081">
    <property type="entry name" value="PP-bd_ACP"/>
</dbReference>
<dbReference type="InterPro" id="IPR013120">
    <property type="entry name" value="FAR_NAD-bd"/>
</dbReference>
<dbReference type="PROSITE" id="PS52019">
    <property type="entry name" value="PKS_MFAS_DH"/>
    <property type="match status" value="1"/>
</dbReference>
<dbReference type="Pfam" id="PF07993">
    <property type="entry name" value="NAD_binding_4"/>
    <property type="match status" value="1"/>
</dbReference>
<organism evidence="11 12">
    <name type="scientific">Aureobasidium pullulans</name>
    <name type="common">Black yeast</name>
    <name type="synonym">Pullularia pullulans</name>
    <dbReference type="NCBI Taxonomy" id="5580"/>
    <lineage>
        <taxon>Eukaryota</taxon>
        <taxon>Fungi</taxon>
        <taxon>Dikarya</taxon>
        <taxon>Ascomycota</taxon>
        <taxon>Pezizomycotina</taxon>
        <taxon>Dothideomycetes</taxon>
        <taxon>Dothideomycetidae</taxon>
        <taxon>Dothideales</taxon>
        <taxon>Saccotheciaceae</taxon>
        <taxon>Aureobasidium</taxon>
    </lineage>
</organism>
<dbReference type="Pfam" id="PF02801">
    <property type="entry name" value="Ketoacyl-synt_C"/>
    <property type="match status" value="1"/>
</dbReference>
<dbReference type="GO" id="GO:0044550">
    <property type="term" value="P:secondary metabolite biosynthetic process"/>
    <property type="evidence" value="ECO:0007669"/>
    <property type="project" value="UniProtKB-ARBA"/>
</dbReference>
<dbReference type="CDD" id="cd00833">
    <property type="entry name" value="PKS"/>
    <property type="match status" value="1"/>
</dbReference>
<dbReference type="SUPFAM" id="SSF53901">
    <property type="entry name" value="Thiolase-like"/>
    <property type="match status" value="1"/>
</dbReference>
<dbReference type="PROSITE" id="PS52004">
    <property type="entry name" value="KS3_2"/>
    <property type="match status" value="1"/>
</dbReference>
<dbReference type="SMART" id="SM00827">
    <property type="entry name" value="PKS_AT"/>
    <property type="match status" value="1"/>
</dbReference>
<dbReference type="InterPro" id="IPR016035">
    <property type="entry name" value="Acyl_Trfase/lysoPLipase"/>
</dbReference>
<dbReference type="GO" id="GO:0016746">
    <property type="term" value="F:acyltransferase activity"/>
    <property type="evidence" value="ECO:0007669"/>
    <property type="project" value="UniProtKB-KW"/>
</dbReference>
<dbReference type="Pfam" id="PF00550">
    <property type="entry name" value="PP-binding"/>
    <property type="match status" value="2"/>
</dbReference>
<dbReference type="SMART" id="SM00825">
    <property type="entry name" value="PKS_KS"/>
    <property type="match status" value="1"/>
</dbReference>
<dbReference type="InterPro" id="IPR042104">
    <property type="entry name" value="PKS_dehydratase_sf"/>
</dbReference>
<dbReference type="Gene3D" id="1.10.1200.10">
    <property type="entry name" value="ACP-like"/>
    <property type="match status" value="2"/>
</dbReference>
<dbReference type="SUPFAM" id="SSF55048">
    <property type="entry name" value="Probable ACP-binding domain of malonyl-CoA ACP transacylase"/>
    <property type="match status" value="1"/>
</dbReference>
<sequence>MDKKLVYLFGSQALSLTHDDAARLRATVKKAPDLQWLDQVVAELPSAVEEFSSNTAALIPPKVLADVQLLQKFFAADTSAVELPSSLPNVILTPLVVLGHLAEYTTLTNSTSTFDGTLGEVFGLCTGMLASFAIAASENRTSPAHYGAVALRLAVLIGAIVDASEDEAAAGPSRSFAAAWSGSLGHEDISNIISTVPETYMAVTYDDCRATITTSSAHAAEVQQRIQAAGVTMTELGFHGRFHWAGHANLQQSLQAFCRDRPKYHFANVENLISSTRSNQRGAILASQHLHEVAIASLLTLQPQWSDVLSEAIESMTPGVDYSMLMFGSERCVPPSLIPRVRKHLKQAADVIHQTEALLTPQHDQIPDKHDDIAIIGMSCKVSGAEDLEEFWEILCKGESRHREVDSSRFDFESPFRTQDAKRKWFGNLIEDYDAFDHKFFKKNPREASSTDPQQRQLLQSAYQAVQQSGYFRKQDPDRHVGCYIGVCSVDYENNIACHQPNAYSSIGNLRGFIAGKVSHYFGWTGPGLTIDTACSSSAVAIHQACQAILTGECNTALAGGTHVMTSPLWFHNLAGASFLSPTGSCKPFDAAADGYCRGEGVATVVMKRLSAAIADGDTVFATIAGTAVQQNENCTPIFVPNSPSLSDLFRRVTTRAQLQPEQITVVEAHGTGTPVGDPVEYNSVREVLGGDKRTSNIALSSVKGLIGHLECTSGVVSLIKIVMMMLKGSIPPQASFKNINPAIHSSPSDHITIPTNLLPWPTVPKAALINNYGASGSNASIVVKESSVQRNSVAISSQQKHIFCFSALDRKSLARYIQRFCTLLDSQDSKTPNSLQDISFNLLREFNPTLPERLIVTASSISGLDIRLRNFEQDMAHDEHTHASRPVILCFGGQSSTFVGLDQSIYQQSSLLRKHLKICDSACNSLGVGSIFPHIFQRSSLHDLTKLHCLLFSLQYSCVQAWTDCGVVPTAMVGHSFGELTALCASGSLSLQDCLKAIIGRAKVIESSWGTDTGAMMAVEGDLSQVEELLRQSNLLGNSDQSANIACFNGLRQFTVAGSQDAIDAITKVLSTCPEFSNLRTKRLNVTHAYHSVLTAPMMDAVEQAAEDVSFAQPQIQLERTTESHSTLTLTPRFFADHMRNPVYFSHAVQRLAGQFPNAVWLEAGSSSSVTHLAKRSMSDVSGHTFIELNITNDKALDSLAETTASLLRAGVPSAFWLHHPSQSQDYAPLILPPYQFEKSRHWMEQKKLPALLAPETSKQTALQKGPEKLLNLVKIDKGGLVARFAINTGHTAYEQLLSGHKIAHTAPICPATAQLDFALESVKTMVPELPAAHFFPELQDVRNLSPVYRDPSRMLWLDLEGKADKKSWSFKITSTSANHSDLNTHTTGRVTLLDAQDKATRLSFSRYERLRMHERCLSILNDSDSDEVIQGRNIYRAFADVVDYGPQFRGLQKLVGRHDESAGRISQAYDATTWLDPLLSDVFCQVAGIFVNCMSDRGPEDMYLACEIENWMRSPDLKVSSARPPFYNVLATHHRTSSDAVTSDVFVFDGVTGGLAEIILGIKYRSVKKASMQRILTKMTPELGHVASVVPVTQVLAQQAGPTSIQHLPQRPKLPKTPRASNQASIVLDQIRSVLASFLGLKPDEILASSDLADLGVDSLMAMEMISELERTLKCDLPLDEVASVTTVSSLVKCVSASLSGGSDDTDFSISDTSSETDSSGYSSATAATTPEERCIDSTSHLAEFLGLDVNAIKPSTVLRDLGVDSLLAIELRADLVSAFDVHLSMDLCVEDLTVDELNRALGAPAWSSSDSVTHVSQAQSPPVSATFAGTPAMKANPRSETSDAEAVALSLPSELVRAAFAQTKKGTDDQYITFGCQDYSETSLPLKTELCIALIVEALEQLGCRIRTAPEGTSLPWVECREDQKHLRDYLYHALSRDAGLLVIENGTVVRTAEVLSPDGSQQILARAVQVSRLEKGAFDLIYHAGSNLAAILSGKTDGIKLIFGNAKGRELVSSLYGEWPINRLMYHQIENFMSRLSEGISPNDGVLRILEMGAGTGGTSQWLIPLLASLLMRVEYTFTDLAPSFVAAARKRFSQYDFIKYRTHDIEHGAPEDLRNSQHIVIASNAIHATHDITKSASHVKEFLRSDGLLLMVEMTTPLLWVDVIFGLFEGWWLFDDGRSHAVTNEADWKRHLLAAGYGSVDWTDGERPENKLEKLIIATVMPSPDSPANTAAPDDTVMQAPATFEARAAAIEHYVQRMAHRFSCPAPALSQASKRPSGTCVLITGASGSLGAHLVSNFAERDDVRSVICLNRPHSGDAQTHQLKSLISRDILLSAKGLAKLQTLEGDMTQPMLGLPREVYQRLLESVTCIVHNAWTMSAKRPIAGFEAQFEIMGNLLCMSSEIAALRPRDCKTRFVFVSSIAVVGHYPMWKDTAHVPEERVAIEAVLPNGYGDAKWACELYPQQFATSSIRVGQIAGSRKSGYWNPMEHTSFLWKSSQMLKAIPDLRGLLSWTPVDDVAGTVADLSEVTDAPHAIYNIDNPIRQQWSDMIPVLATALGIPQANIVPFDDWVSLVRECERDAKTAANPASMLLEFLEDNFLRMSCGGLLLD</sequence>
<feature type="region of interest" description="N-terminal hotdog fold" evidence="6">
    <location>
        <begin position="1269"/>
        <end position="1399"/>
    </location>
</feature>
<dbReference type="InterPro" id="IPR016039">
    <property type="entry name" value="Thiolase-like"/>
</dbReference>
<reference evidence="11 12" key="1">
    <citation type="submission" date="2018-10" db="EMBL/GenBank/DDBJ databases">
        <title>Fifty Aureobasidium pullulans genomes reveal a recombining polyextremotolerant generalist.</title>
        <authorList>
            <person name="Gostincar C."/>
            <person name="Turk M."/>
            <person name="Zajc J."/>
            <person name="Gunde-Cimerman N."/>
        </authorList>
    </citation>
    <scope>NUCLEOTIDE SEQUENCE [LARGE SCALE GENOMIC DNA]</scope>
    <source>
        <strain evidence="11 12">EXF-11900</strain>
    </source>
</reference>
<feature type="active site" description="Proton donor; for dehydratase activity" evidence="6">
    <location>
        <position position="1483"/>
    </location>
</feature>
<dbReference type="InterPro" id="IPR050444">
    <property type="entry name" value="Polyketide_Synthase"/>
</dbReference>
<evidence type="ECO:0000256" key="7">
    <source>
        <dbReference type="SAM" id="MobiDB-lite"/>
    </source>
</evidence>
<dbReference type="Pfam" id="PF00698">
    <property type="entry name" value="Acyl_transf_1"/>
    <property type="match status" value="1"/>
</dbReference>
<evidence type="ECO:0000256" key="6">
    <source>
        <dbReference type="PROSITE-ProRule" id="PRU01363"/>
    </source>
</evidence>
<feature type="region of interest" description="Disordered" evidence="7">
    <location>
        <begin position="1820"/>
        <end position="1844"/>
    </location>
</feature>
<dbReference type="InterPro" id="IPR006162">
    <property type="entry name" value="Ppantetheine_attach_site"/>
</dbReference>
<keyword evidence="5" id="KW-0012">Acyltransferase</keyword>
<evidence type="ECO:0000259" key="10">
    <source>
        <dbReference type="PROSITE" id="PS52019"/>
    </source>
</evidence>
<evidence type="ECO:0000313" key="11">
    <source>
        <dbReference type="EMBL" id="THV70256.1"/>
    </source>
</evidence>
<keyword evidence="3" id="KW-0808">Transferase</keyword>
<dbReference type="InterPro" id="IPR036736">
    <property type="entry name" value="ACP-like_sf"/>
</dbReference>
<dbReference type="InterPro" id="IPR032088">
    <property type="entry name" value="SAT"/>
</dbReference>
<keyword evidence="2" id="KW-0597">Phosphoprotein</keyword>
<dbReference type="InterPro" id="IPR036291">
    <property type="entry name" value="NAD(P)-bd_dom_sf"/>
</dbReference>
<feature type="domain" description="Ketosynthase family 3 (KS3)" evidence="9">
    <location>
        <begin position="370"/>
        <end position="786"/>
    </location>
</feature>
<dbReference type="InterPro" id="IPR014043">
    <property type="entry name" value="Acyl_transferase_dom"/>
</dbReference>
<evidence type="ECO:0000259" key="9">
    <source>
        <dbReference type="PROSITE" id="PS52004"/>
    </source>
</evidence>
<dbReference type="PROSITE" id="PS50075">
    <property type="entry name" value="CARRIER"/>
    <property type="match status" value="2"/>
</dbReference>
<dbReference type="Pfam" id="PF08242">
    <property type="entry name" value="Methyltransf_12"/>
    <property type="match status" value="1"/>
</dbReference>
<feature type="region of interest" description="Disordered" evidence="7">
    <location>
        <begin position="1703"/>
        <end position="1735"/>
    </location>
</feature>
<dbReference type="SUPFAM" id="SSF53335">
    <property type="entry name" value="S-adenosyl-L-methionine-dependent methyltransferases"/>
    <property type="match status" value="1"/>
</dbReference>
<keyword evidence="4" id="KW-0511">Multifunctional enzyme</keyword>
<dbReference type="InterPro" id="IPR014031">
    <property type="entry name" value="Ketoacyl_synth_C"/>
</dbReference>
<keyword evidence="1" id="KW-0596">Phosphopantetheine</keyword>
<feature type="active site" description="Proton acceptor; for dehydratase activity" evidence="6">
    <location>
        <position position="1302"/>
    </location>
</feature>
<protein>
    <submittedName>
        <fullName evidence="11">Polyketide synthase</fullName>
    </submittedName>
</protein>
<dbReference type="Gene3D" id="3.40.50.150">
    <property type="entry name" value="Vaccinia Virus protein VP39"/>
    <property type="match status" value="1"/>
</dbReference>
<dbReference type="SUPFAM" id="SSF52151">
    <property type="entry name" value="FabD/lysophospholipase-like"/>
    <property type="match status" value="1"/>
</dbReference>
<gene>
    <name evidence="11" type="ORF">D6D28_05294</name>
</gene>
<dbReference type="PANTHER" id="PTHR45681:SF6">
    <property type="entry name" value="POLYKETIDE SYNTHASE 37"/>
    <property type="match status" value="1"/>
</dbReference>
<dbReference type="PROSITE" id="PS00012">
    <property type="entry name" value="PHOSPHOPANTETHEINE"/>
    <property type="match status" value="2"/>
</dbReference>
<evidence type="ECO:0000256" key="2">
    <source>
        <dbReference type="ARBA" id="ARBA00022553"/>
    </source>
</evidence>
<feature type="domain" description="PKS/mFAS DH" evidence="10">
    <location>
        <begin position="1269"/>
        <end position="1575"/>
    </location>
</feature>
<dbReference type="InterPro" id="IPR020806">
    <property type="entry name" value="PKS_PP-bd"/>
</dbReference>
<dbReference type="SUPFAM" id="SSF51735">
    <property type="entry name" value="NAD(P)-binding Rossmann-fold domains"/>
    <property type="match status" value="1"/>
</dbReference>
<dbReference type="PANTHER" id="PTHR45681">
    <property type="entry name" value="POLYKETIDE SYNTHASE 44-RELATED"/>
    <property type="match status" value="1"/>
</dbReference>
<dbReference type="InterPro" id="IPR029063">
    <property type="entry name" value="SAM-dependent_MTases_sf"/>
</dbReference>
<feature type="compositionally biased region" description="Low complexity" evidence="7">
    <location>
        <begin position="1703"/>
        <end position="1732"/>
    </location>
</feature>
<feature type="region of interest" description="C-terminal hotdog fold" evidence="6">
    <location>
        <begin position="1427"/>
        <end position="1575"/>
    </location>
</feature>
<dbReference type="Gene3D" id="3.40.50.720">
    <property type="entry name" value="NAD(P)-binding Rossmann-like Domain"/>
    <property type="match status" value="1"/>
</dbReference>
<evidence type="ECO:0000256" key="4">
    <source>
        <dbReference type="ARBA" id="ARBA00023268"/>
    </source>
</evidence>
<dbReference type="InterPro" id="IPR001227">
    <property type="entry name" value="Ac_transferase_dom_sf"/>
</dbReference>
<evidence type="ECO:0000256" key="3">
    <source>
        <dbReference type="ARBA" id="ARBA00022679"/>
    </source>
</evidence>
<dbReference type="Gene3D" id="3.40.47.10">
    <property type="match status" value="1"/>
</dbReference>
<dbReference type="Gene3D" id="3.30.70.3290">
    <property type="match status" value="1"/>
</dbReference>
<name>A0A4S8SHS4_AURPU</name>
<dbReference type="SUPFAM" id="SSF47336">
    <property type="entry name" value="ACP-like"/>
    <property type="match status" value="2"/>
</dbReference>
<dbReference type="Gene3D" id="3.10.129.110">
    <property type="entry name" value="Polyketide synthase dehydratase"/>
    <property type="match status" value="1"/>
</dbReference>
<dbReference type="SMART" id="SM00823">
    <property type="entry name" value="PKS_PP"/>
    <property type="match status" value="2"/>
</dbReference>